<evidence type="ECO:0000313" key="3">
    <source>
        <dbReference type="Proteomes" id="UP000327013"/>
    </source>
</evidence>
<keyword evidence="3" id="KW-1185">Reference proteome</keyword>
<name>A0A5N6RCL6_9ROSI</name>
<dbReference type="Proteomes" id="UP000327013">
    <property type="component" value="Chromosome 6"/>
</dbReference>
<accession>A0A5N6RCL6</accession>
<feature type="compositionally biased region" description="Basic and acidic residues" evidence="1">
    <location>
        <begin position="43"/>
        <end position="54"/>
    </location>
</feature>
<sequence length="103" mass="11554">MVGYNSDDESHSNHRSTTSALPPLCFGVPCLPMKRPSRRARKVPKESSKSETHETSPACSRTFWTFRSTQPSTLSYPTTDSTSQVQYRILLLDFVVLKSEANS</sequence>
<dbReference type="AlphaFoldDB" id="A0A5N6RCL6"/>
<evidence type="ECO:0000256" key="1">
    <source>
        <dbReference type="SAM" id="MobiDB-lite"/>
    </source>
</evidence>
<proteinExistence type="predicted"/>
<gene>
    <name evidence="2" type="ORF">FH972_015402</name>
</gene>
<protein>
    <submittedName>
        <fullName evidence="2">Uncharacterized protein</fullName>
    </submittedName>
</protein>
<reference evidence="2 3" key="1">
    <citation type="submission" date="2019-06" db="EMBL/GenBank/DDBJ databases">
        <title>A chromosomal-level reference genome of Carpinus fangiana (Coryloideae, Betulaceae).</title>
        <authorList>
            <person name="Yang X."/>
            <person name="Wang Z."/>
            <person name="Zhang L."/>
            <person name="Hao G."/>
            <person name="Liu J."/>
            <person name="Yang Y."/>
        </authorList>
    </citation>
    <scope>NUCLEOTIDE SEQUENCE [LARGE SCALE GENOMIC DNA]</scope>
    <source>
        <strain evidence="2">Cfa_2016G</strain>
        <tissue evidence="2">Leaf</tissue>
    </source>
</reference>
<dbReference type="EMBL" id="CM017326">
    <property type="protein sequence ID" value="KAE8076775.1"/>
    <property type="molecule type" value="Genomic_DNA"/>
</dbReference>
<organism evidence="2 3">
    <name type="scientific">Carpinus fangiana</name>
    <dbReference type="NCBI Taxonomy" id="176857"/>
    <lineage>
        <taxon>Eukaryota</taxon>
        <taxon>Viridiplantae</taxon>
        <taxon>Streptophyta</taxon>
        <taxon>Embryophyta</taxon>
        <taxon>Tracheophyta</taxon>
        <taxon>Spermatophyta</taxon>
        <taxon>Magnoliopsida</taxon>
        <taxon>eudicotyledons</taxon>
        <taxon>Gunneridae</taxon>
        <taxon>Pentapetalae</taxon>
        <taxon>rosids</taxon>
        <taxon>fabids</taxon>
        <taxon>Fagales</taxon>
        <taxon>Betulaceae</taxon>
        <taxon>Carpinus</taxon>
    </lineage>
</organism>
<feature type="region of interest" description="Disordered" evidence="1">
    <location>
        <begin position="1"/>
        <end position="59"/>
    </location>
</feature>
<evidence type="ECO:0000313" key="2">
    <source>
        <dbReference type="EMBL" id="KAE8076775.1"/>
    </source>
</evidence>